<sequence length="128" mass="14236">MMSGCVKTVIEQRNAEMMEAFARQDISVLKAMYASDAVLVFSNVPKLTGQAAIGKTFNRMFEDGLKKLTLSTESFHDFGDYALEFGAYSLEIDNSVVTDTGNYQVLWQKVIGTWLMVQDMVSSSQPSL</sequence>
<dbReference type="Proteomes" id="UP000481033">
    <property type="component" value="Unassembled WGS sequence"/>
</dbReference>
<dbReference type="InterPro" id="IPR027843">
    <property type="entry name" value="DUF4440"/>
</dbReference>
<dbReference type="Pfam" id="PF14534">
    <property type="entry name" value="DUF4440"/>
    <property type="match status" value="1"/>
</dbReference>
<name>A0A6M0RN51_9CYAN</name>
<organism evidence="2 3">
    <name type="scientific">Adonisia turfae CCMR0081</name>
    <dbReference type="NCBI Taxonomy" id="2292702"/>
    <lineage>
        <taxon>Bacteria</taxon>
        <taxon>Bacillati</taxon>
        <taxon>Cyanobacteriota</taxon>
        <taxon>Adonisia</taxon>
        <taxon>Adonisia turfae</taxon>
    </lineage>
</organism>
<comment type="caution">
    <text evidence="2">The sequence shown here is derived from an EMBL/GenBank/DDBJ whole genome shotgun (WGS) entry which is preliminary data.</text>
</comment>
<gene>
    <name evidence="2" type="ORF">DXZ20_15630</name>
</gene>
<proteinExistence type="predicted"/>
<evidence type="ECO:0000313" key="3">
    <source>
        <dbReference type="Proteomes" id="UP000481033"/>
    </source>
</evidence>
<evidence type="ECO:0000313" key="2">
    <source>
        <dbReference type="EMBL" id="NEZ57081.1"/>
    </source>
</evidence>
<dbReference type="Gene3D" id="3.10.450.50">
    <property type="match status" value="1"/>
</dbReference>
<keyword evidence="3" id="KW-1185">Reference proteome</keyword>
<feature type="domain" description="DUF4440" evidence="1">
    <location>
        <begin position="10"/>
        <end position="116"/>
    </location>
</feature>
<protein>
    <submittedName>
        <fullName evidence="2">Nuclear transport factor 2 family protein</fullName>
    </submittedName>
</protein>
<reference evidence="2 3" key="1">
    <citation type="journal article" date="2020" name="Microb. Ecol.">
        <title>Ecogenomics of the Marine Benthic Filamentous Cyanobacterium Adonisia.</title>
        <authorList>
            <person name="Walter J.M."/>
            <person name="Coutinho F.H."/>
            <person name="Leomil L."/>
            <person name="Hargreaves P.I."/>
            <person name="Campeao M.E."/>
            <person name="Vieira V.V."/>
            <person name="Silva B.S."/>
            <person name="Fistarol G.O."/>
            <person name="Salomon P.S."/>
            <person name="Sawabe T."/>
            <person name="Mino S."/>
            <person name="Hosokawa M."/>
            <person name="Miyashita H."/>
            <person name="Maruyama F."/>
            <person name="van Verk M.C."/>
            <person name="Dutilh B.E."/>
            <person name="Thompson C.C."/>
            <person name="Thompson F.L."/>
        </authorList>
    </citation>
    <scope>NUCLEOTIDE SEQUENCE [LARGE SCALE GENOMIC DNA]</scope>
    <source>
        <strain evidence="2 3">CCMR0081</strain>
    </source>
</reference>
<dbReference type="RefSeq" id="WP_163699112.1">
    <property type="nucleotide sequence ID" value="NZ_QXHD01000004.1"/>
</dbReference>
<dbReference type="InterPro" id="IPR032710">
    <property type="entry name" value="NTF2-like_dom_sf"/>
</dbReference>
<accession>A0A6M0RN51</accession>
<dbReference type="SUPFAM" id="SSF54427">
    <property type="entry name" value="NTF2-like"/>
    <property type="match status" value="1"/>
</dbReference>
<dbReference type="EMBL" id="QXHD01000004">
    <property type="protein sequence ID" value="NEZ57081.1"/>
    <property type="molecule type" value="Genomic_DNA"/>
</dbReference>
<evidence type="ECO:0000259" key="1">
    <source>
        <dbReference type="Pfam" id="PF14534"/>
    </source>
</evidence>
<dbReference type="AlphaFoldDB" id="A0A6M0RN51"/>